<gene>
    <name evidence="6" type="ORF">RCC75_12485</name>
    <name evidence="7" type="ORF">RCG00_11980</name>
</gene>
<keyword evidence="2 4" id="KW-0442">Lipid degradation</keyword>
<dbReference type="GO" id="GO:0016042">
    <property type="term" value="P:lipid catabolic process"/>
    <property type="evidence" value="ECO:0007669"/>
    <property type="project" value="UniProtKB-UniRule"/>
</dbReference>
<feature type="domain" description="PNPLA" evidence="5">
    <location>
        <begin position="84"/>
        <end position="276"/>
    </location>
</feature>
<dbReference type="Pfam" id="PF01734">
    <property type="entry name" value="Patatin"/>
    <property type="match status" value="1"/>
</dbReference>
<organism evidence="7">
    <name type="scientific">Thiothrix subterranea</name>
    <dbReference type="NCBI Taxonomy" id="2735563"/>
    <lineage>
        <taxon>Bacteria</taxon>
        <taxon>Pseudomonadati</taxon>
        <taxon>Pseudomonadota</taxon>
        <taxon>Gammaproteobacteria</taxon>
        <taxon>Thiotrichales</taxon>
        <taxon>Thiotrichaceae</taxon>
        <taxon>Thiothrix</taxon>
    </lineage>
</organism>
<dbReference type="Proteomes" id="UP001223336">
    <property type="component" value="Unassembled WGS sequence"/>
</dbReference>
<protein>
    <submittedName>
        <fullName evidence="7">Patatin-like phospholipase family protein</fullName>
    </submittedName>
</protein>
<dbReference type="InterPro" id="IPR016035">
    <property type="entry name" value="Acyl_Trfase/lysoPLipase"/>
</dbReference>
<evidence type="ECO:0000256" key="2">
    <source>
        <dbReference type="ARBA" id="ARBA00022963"/>
    </source>
</evidence>
<accession>A0AA51MIB4</accession>
<dbReference type="SUPFAM" id="SSF52151">
    <property type="entry name" value="FabD/lysophospholipase-like"/>
    <property type="match status" value="1"/>
</dbReference>
<dbReference type="AlphaFoldDB" id="A0AA51MIB4"/>
<dbReference type="Proteomes" id="UP001229862">
    <property type="component" value="Chromosome"/>
</dbReference>
<proteinExistence type="predicted"/>
<keyword evidence="3 4" id="KW-0443">Lipid metabolism</keyword>
<sequence>MMLQRLSMRVLLMGLLGWSLGGCVSISRESIAPAPTQYEQAHVVGFKDIRFWGDEIPPYLDKMIAQKRQMYLTNNASRQRIDILALSGGSEDGAYSAGFLKGWSKRGNRPEFAVVTGISTGALIAPFAFLGSRHDETIKRFYTETHPQNIFSLSPLTALFGGSALGDTSPLRRIIRDEINDELVAAIARESRRGRMLFIGTTNLDAQRPVTWDIGSIAASGHPHAVKLIGDIILASAAIPGIFPPVSFDVRVTGKPYQELHVDGGVTNQIFVYPTAVDAREIDQQLGVKPHKTFWLIRNTKIDPVYEAVGWGVADIVERSISTMTKYQGRGDLMMLENLARRDNFDLRLTYVPQNFDTPLKGMFDPIYMKDLYQVGYRAALSDDAWKKQVSGFSARPQENVGHKGIR</sequence>
<dbReference type="RefSeq" id="WP_308135238.1">
    <property type="nucleotide sequence ID" value="NZ_CP133217.1"/>
</dbReference>
<dbReference type="InterPro" id="IPR002641">
    <property type="entry name" value="PNPLA_dom"/>
</dbReference>
<dbReference type="PANTHER" id="PTHR14226">
    <property type="entry name" value="NEUROPATHY TARGET ESTERASE/SWISS CHEESE D.MELANOGASTER"/>
    <property type="match status" value="1"/>
</dbReference>
<dbReference type="PROSITE" id="PS51635">
    <property type="entry name" value="PNPLA"/>
    <property type="match status" value="1"/>
</dbReference>
<dbReference type="EMBL" id="CP133217">
    <property type="protein sequence ID" value="WML85024.1"/>
    <property type="molecule type" value="Genomic_DNA"/>
</dbReference>
<evidence type="ECO:0000256" key="1">
    <source>
        <dbReference type="ARBA" id="ARBA00022801"/>
    </source>
</evidence>
<name>A0AA51MIB4_9GAMM</name>
<dbReference type="InterPro" id="IPR050301">
    <property type="entry name" value="NTE"/>
</dbReference>
<evidence type="ECO:0000313" key="6">
    <source>
        <dbReference type="EMBL" id="MDQ5769353.1"/>
    </source>
</evidence>
<dbReference type="Gene3D" id="3.40.1090.10">
    <property type="entry name" value="Cytosolic phospholipase A2 catalytic domain"/>
    <property type="match status" value="1"/>
</dbReference>
<dbReference type="PROSITE" id="PS51257">
    <property type="entry name" value="PROKAR_LIPOPROTEIN"/>
    <property type="match status" value="1"/>
</dbReference>
<comment type="caution">
    <text evidence="4">Lacks conserved residue(s) required for the propagation of feature annotation.</text>
</comment>
<evidence type="ECO:0000256" key="4">
    <source>
        <dbReference type="PROSITE-ProRule" id="PRU01161"/>
    </source>
</evidence>
<keyword evidence="1 4" id="KW-0378">Hydrolase</keyword>
<feature type="active site" description="Nucleophile" evidence="4">
    <location>
        <position position="119"/>
    </location>
</feature>
<evidence type="ECO:0000313" key="8">
    <source>
        <dbReference type="Proteomes" id="UP001223336"/>
    </source>
</evidence>
<keyword evidence="8" id="KW-1185">Reference proteome</keyword>
<evidence type="ECO:0000259" key="5">
    <source>
        <dbReference type="PROSITE" id="PS51635"/>
    </source>
</evidence>
<dbReference type="GO" id="GO:0016787">
    <property type="term" value="F:hydrolase activity"/>
    <property type="evidence" value="ECO:0007669"/>
    <property type="project" value="UniProtKB-UniRule"/>
</dbReference>
<dbReference type="EMBL" id="JAVFKN010000016">
    <property type="protein sequence ID" value="MDQ5769353.1"/>
    <property type="molecule type" value="Genomic_DNA"/>
</dbReference>
<feature type="short sequence motif" description="DGA/G" evidence="4">
    <location>
        <begin position="263"/>
        <end position="265"/>
    </location>
</feature>
<evidence type="ECO:0000256" key="3">
    <source>
        <dbReference type="ARBA" id="ARBA00023098"/>
    </source>
</evidence>
<reference evidence="7 8" key="1">
    <citation type="submission" date="2023-08" db="EMBL/GenBank/DDBJ databases">
        <title>New molecular markers tilS and rpoB for phylogenetic and monitoring studies of the genus Thiothrix biodiversity.</title>
        <authorList>
            <person name="Ravin N.V."/>
            <person name="Smolyakov D."/>
            <person name="Markov N.D."/>
            <person name="Beletsky A.V."/>
            <person name="Mardanov A.V."/>
            <person name="Rudenko T.S."/>
            <person name="Grabovich M.Y."/>
        </authorList>
    </citation>
    <scope>NUCLEOTIDE SEQUENCE</scope>
    <source>
        <strain evidence="7">DNT52</strain>
        <strain evidence="6 8">H33</strain>
    </source>
</reference>
<evidence type="ECO:0000313" key="7">
    <source>
        <dbReference type="EMBL" id="WML85024.1"/>
    </source>
</evidence>
<feature type="active site" description="Proton acceptor" evidence="4">
    <location>
        <position position="263"/>
    </location>
</feature>
<dbReference type="PANTHER" id="PTHR14226:SF74">
    <property type="entry name" value="BLR4684 PROTEIN"/>
    <property type="match status" value="1"/>
</dbReference>
<feature type="short sequence motif" description="GXSXG" evidence="4">
    <location>
        <begin position="117"/>
        <end position="121"/>
    </location>
</feature>